<evidence type="ECO:0000313" key="1">
    <source>
        <dbReference type="EMBL" id="MEL1244915.1"/>
    </source>
</evidence>
<sequence>MKRISKFLAAIIVLTAYSCEDIMEEDITDDMVTAIYPQNNQQIESNVVNFQWSELNGADKYRIQVYSTSQSVVLDSLVSGNNFTYALTAGNYQWRVRGENFAYETAYTFPMSFTLIETSDLSGQQVQLSTPSSGVYTQNTSLTFSWLTVNAATNYDFQLINVSQGNILVHEQNEITGTSLTLNNSIITQDGQYMWKVKAINTENSTETPFATRVFYLDRAAPNQPQNNMPANNATVQDGDAIDFEWSDVQDTGTVSSSITYSIQIATDQGFGNIINTSSISIPSYTYTFETIGNYYWRVRATDQAGNNSNYSSSFKINVQ</sequence>
<name>A0ABU9HYC6_9FLAO</name>
<evidence type="ECO:0000313" key="2">
    <source>
        <dbReference type="Proteomes" id="UP001464555"/>
    </source>
</evidence>
<keyword evidence="2" id="KW-1185">Reference proteome</keyword>
<dbReference type="EMBL" id="JBBYHR010000006">
    <property type="protein sequence ID" value="MEL1244915.1"/>
    <property type="molecule type" value="Genomic_DNA"/>
</dbReference>
<dbReference type="Gene3D" id="2.60.40.10">
    <property type="entry name" value="Immunoglobulins"/>
    <property type="match status" value="3"/>
</dbReference>
<gene>
    <name evidence="1" type="ORF">AAEO56_11625</name>
</gene>
<reference evidence="1 2" key="1">
    <citation type="submission" date="2024-04" db="EMBL/GenBank/DDBJ databases">
        <title>Flavobacterium sp. DGU11 16S ribosomal RNA gene Genome sequencing and assembly.</title>
        <authorList>
            <person name="Park S."/>
        </authorList>
    </citation>
    <scope>NUCLEOTIDE SEQUENCE [LARGE SCALE GENOMIC DNA]</scope>
    <source>
        <strain evidence="1 2">DGU11</strain>
    </source>
</reference>
<dbReference type="PROSITE" id="PS51257">
    <property type="entry name" value="PROKAR_LIPOPROTEIN"/>
    <property type="match status" value="1"/>
</dbReference>
<proteinExistence type="predicted"/>
<protein>
    <recommendedName>
        <fullName evidence="3">Fibronectin type-III domain-containing protein</fullName>
    </recommendedName>
</protein>
<evidence type="ECO:0008006" key="3">
    <source>
        <dbReference type="Google" id="ProtNLM"/>
    </source>
</evidence>
<dbReference type="InterPro" id="IPR013783">
    <property type="entry name" value="Ig-like_fold"/>
</dbReference>
<dbReference type="Proteomes" id="UP001464555">
    <property type="component" value="Unassembled WGS sequence"/>
</dbReference>
<comment type="caution">
    <text evidence="1">The sequence shown here is derived from an EMBL/GenBank/DDBJ whole genome shotgun (WGS) entry which is preliminary data.</text>
</comment>
<accession>A0ABU9HYC6</accession>
<organism evidence="1 2">
    <name type="scientific">Flavobacterium arundinis</name>
    <dbReference type="NCBI Taxonomy" id="3139143"/>
    <lineage>
        <taxon>Bacteria</taxon>
        <taxon>Pseudomonadati</taxon>
        <taxon>Bacteroidota</taxon>
        <taxon>Flavobacteriia</taxon>
        <taxon>Flavobacteriales</taxon>
        <taxon>Flavobacteriaceae</taxon>
        <taxon>Flavobacterium</taxon>
    </lineage>
</organism>
<dbReference type="RefSeq" id="WP_341697231.1">
    <property type="nucleotide sequence ID" value="NZ_JBBYHR010000006.1"/>
</dbReference>